<dbReference type="AlphaFoldDB" id="A0A5R8P6J7"/>
<dbReference type="OrthoDB" id="4205792at2"/>
<feature type="region of interest" description="Disordered" evidence="1">
    <location>
        <begin position="1"/>
        <end position="38"/>
    </location>
</feature>
<dbReference type="EMBL" id="VBUU01000040">
    <property type="protein sequence ID" value="TLF96831.1"/>
    <property type="molecule type" value="Genomic_DNA"/>
</dbReference>
<reference evidence="3 4" key="1">
    <citation type="submission" date="2019-05" db="EMBL/GenBank/DDBJ databases">
        <title>Genomes sequences of two Nocardia cyriacigeorgica environmental isolates, type strains Nocardia asteroides ATCC 19247 and Nocardia cyriacigeorgica DSM 44484.</title>
        <authorList>
            <person name="Vautrin F."/>
            <person name="Bergeron E."/>
            <person name="Dubost A."/>
            <person name="Abrouk D."/>
            <person name="Rodriguez Nava V."/>
            <person name="Pujic P."/>
        </authorList>
    </citation>
    <scope>NUCLEOTIDE SEQUENCE [LARGE SCALE GENOMIC DNA]</scope>
    <source>
        <strain evidence="3 4">EML 1456</strain>
    </source>
</reference>
<dbReference type="InterPro" id="IPR025285">
    <property type="entry name" value="DUF4145"/>
</dbReference>
<gene>
    <name evidence="3" type="ORF">FEK35_27465</name>
</gene>
<organism evidence="3 4">
    <name type="scientific">Nocardia cyriacigeorgica</name>
    <dbReference type="NCBI Taxonomy" id="135487"/>
    <lineage>
        <taxon>Bacteria</taxon>
        <taxon>Bacillati</taxon>
        <taxon>Actinomycetota</taxon>
        <taxon>Actinomycetes</taxon>
        <taxon>Mycobacteriales</taxon>
        <taxon>Nocardiaceae</taxon>
        <taxon>Nocardia</taxon>
    </lineage>
</organism>
<dbReference type="Pfam" id="PF13643">
    <property type="entry name" value="DUF4145"/>
    <property type="match status" value="1"/>
</dbReference>
<sequence length="245" mass="26758">MYTKIDNMASETVMSPSGGEEAATERNPDTLPGSADPNGQCPRCKRVCSFTEVSKTHLRRGGGGNRQQQAVVLGCQGCSHGIVVVEEYRVVPGLMGARWVPMHWWPTPGVAVDLADVPSELAAAYEEGVRCVSVEAPHAAVAMFRNALAHIVHDKGSEEAKKKKTLNQSIQQMVADKTLFDAFDDWATHIREMGNAGAHQESWDEIPLSDAQDLQKLVLALIDNLYVRPAELARMKKPTKRSATP</sequence>
<evidence type="ECO:0000313" key="4">
    <source>
        <dbReference type="Proteomes" id="UP000308349"/>
    </source>
</evidence>
<feature type="domain" description="DUF4145" evidence="2">
    <location>
        <begin position="129"/>
        <end position="217"/>
    </location>
</feature>
<evidence type="ECO:0000313" key="3">
    <source>
        <dbReference type="EMBL" id="TLF96831.1"/>
    </source>
</evidence>
<proteinExistence type="predicted"/>
<evidence type="ECO:0000259" key="2">
    <source>
        <dbReference type="Pfam" id="PF13643"/>
    </source>
</evidence>
<accession>A0A5R8P6J7</accession>
<evidence type="ECO:0000256" key="1">
    <source>
        <dbReference type="SAM" id="MobiDB-lite"/>
    </source>
</evidence>
<comment type="caution">
    <text evidence="3">The sequence shown here is derived from an EMBL/GenBank/DDBJ whole genome shotgun (WGS) entry which is preliminary data.</text>
</comment>
<name>A0A5R8P6J7_9NOCA</name>
<protein>
    <submittedName>
        <fullName evidence="3">DUF4145 domain-containing protein</fullName>
    </submittedName>
</protein>
<dbReference type="Proteomes" id="UP000308349">
    <property type="component" value="Unassembled WGS sequence"/>
</dbReference>